<feature type="domain" description="Attacin C-terminal" evidence="10">
    <location>
        <begin position="52"/>
        <end position="136"/>
    </location>
</feature>
<evidence type="ECO:0000256" key="6">
    <source>
        <dbReference type="ARBA" id="ARBA00022859"/>
    </source>
</evidence>
<feature type="chain" id="PRO_5026837399" evidence="9">
    <location>
        <begin position="17"/>
        <end position="136"/>
    </location>
</feature>
<protein>
    <submittedName>
        <fullName evidence="12">Transcription elongation factor SPT5-like</fullName>
    </submittedName>
</protein>
<dbReference type="RefSeq" id="XP_030749476.1">
    <property type="nucleotide sequence ID" value="XM_030893616.1"/>
</dbReference>
<keyword evidence="9" id="KW-0732">Signal</keyword>
<comment type="similarity">
    <text evidence="2">Belongs to the attacin/sarcotoxin-2 family.</text>
</comment>
<dbReference type="GO" id="GO:0045087">
    <property type="term" value="P:innate immune response"/>
    <property type="evidence" value="ECO:0007669"/>
    <property type="project" value="UniProtKB-KW"/>
</dbReference>
<accession>A0A6J2XE94</accession>
<dbReference type="InterPro" id="IPR005521">
    <property type="entry name" value="Attacin_C"/>
</dbReference>
<keyword evidence="3" id="KW-0964">Secreted</keyword>
<gene>
    <name evidence="12" type="primary">LOC115877462</name>
</gene>
<dbReference type="KEGG" id="soy:115877462"/>
<evidence type="ECO:0000256" key="4">
    <source>
        <dbReference type="ARBA" id="ARBA00022529"/>
    </source>
</evidence>
<evidence type="ECO:0000256" key="8">
    <source>
        <dbReference type="SAM" id="MobiDB-lite"/>
    </source>
</evidence>
<evidence type="ECO:0000256" key="9">
    <source>
        <dbReference type="SAM" id="SignalP"/>
    </source>
</evidence>
<dbReference type="Proteomes" id="UP000504635">
    <property type="component" value="Unplaced"/>
</dbReference>
<feature type="compositionally biased region" description="Gly residues" evidence="8">
    <location>
        <begin position="49"/>
        <end position="62"/>
    </location>
</feature>
<evidence type="ECO:0000256" key="3">
    <source>
        <dbReference type="ARBA" id="ARBA00022525"/>
    </source>
</evidence>
<dbReference type="GeneID" id="115877462"/>
<organism evidence="11 12">
    <name type="scientific">Sitophilus oryzae</name>
    <name type="common">Rice weevil</name>
    <name type="synonym">Curculio oryzae</name>
    <dbReference type="NCBI Taxonomy" id="7048"/>
    <lineage>
        <taxon>Eukaryota</taxon>
        <taxon>Metazoa</taxon>
        <taxon>Ecdysozoa</taxon>
        <taxon>Arthropoda</taxon>
        <taxon>Hexapoda</taxon>
        <taxon>Insecta</taxon>
        <taxon>Pterygota</taxon>
        <taxon>Neoptera</taxon>
        <taxon>Endopterygota</taxon>
        <taxon>Coleoptera</taxon>
        <taxon>Polyphaga</taxon>
        <taxon>Cucujiformia</taxon>
        <taxon>Curculionidae</taxon>
        <taxon>Dryophthorinae</taxon>
        <taxon>Sitophilus</taxon>
    </lineage>
</organism>
<evidence type="ECO:0000256" key="2">
    <source>
        <dbReference type="ARBA" id="ARBA00007550"/>
    </source>
</evidence>
<proteinExistence type="inferred from homology"/>
<evidence type="ECO:0000259" key="10">
    <source>
        <dbReference type="Pfam" id="PF03769"/>
    </source>
</evidence>
<dbReference type="OrthoDB" id="6751969at2759"/>
<name>A0A6J2XE94_SITOR</name>
<reference evidence="12" key="1">
    <citation type="submission" date="2025-08" db="UniProtKB">
        <authorList>
            <consortium name="RefSeq"/>
        </authorList>
    </citation>
    <scope>IDENTIFICATION</scope>
    <source>
        <tissue evidence="12">Gonads</tissue>
    </source>
</reference>
<comment type="subcellular location">
    <subcellularLocation>
        <location evidence="1">Secreted</location>
    </subcellularLocation>
</comment>
<dbReference type="InParanoid" id="A0A6J2XE94"/>
<dbReference type="GO" id="GO:0042742">
    <property type="term" value="P:defense response to bacterium"/>
    <property type="evidence" value="ECO:0007669"/>
    <property type="project" value="UniProtKB-KW"/>
</dbReference>
<dbReference type="GO" id="GO:0005576">
    <property type="term" value="C:extracellular region"/>
    <property type="evidence" value="ECO:0007669"/>
    <property type="project" value="UniProtKB-SubCell"/>
</dbReference>
<sequence>MKSLILLAVTLAVASAVPLLVTDEEGQLYYLTPVVSRQRRGAADWSAQGQGGANSHSGGGGVSIQNPNGSGAKVGYGHANGWGHDLSVDGRVPVWSNKNKHGETTLNVGGGISGHTGYGGTHSTDKRFGASINHSF</sequence>
<keyword evidence="5" id="KW-0399">Innate immunity</keyword>
<evidence type="ECO:0000256" key="7">
    <source>
        <dbReference type="ARBA" id="ARBA00023022"/>
    </source>
</evidence>
<feature type="signal peptide" evidence="9">
    <location>
        <begin position="1"/>
        <end position="16"/>
    </location>
</feature>
<dbReference type="Pfam" id="PF03769">
    <property type="entry name" value="Attacin_C"/>
    <property type="match status" value="1"/>
</dbReference>
<keyword evidence="7" id="KW-0044">Antibiotic</keyword>
<evidence type="ECO:0000313" key="12">
    <source>
        <dbReference type="RefSeq" id="XP_030749476.1"/>
    </source>
</evidence>
<evidence type="ECO:0000256" key="1">
    <source>
        <dbReference type="ARBA" id="ARBA00004613"/>
    </source>
</evidence>
<keyword evidence="6" id="KW-0391">Immunity</keyword>
<feature type="region of interest" description="Disordered" evidence="8">
    <location>
        <begin position="42"/>
        <end position="70"/>
    </location>
</feature>
<keyword evidence="11" id="KW-1185">Reference proteome</keyword>
<keyword evidence="4" id="KW-0929">Antimicrobial</keyword>
<evidence type="ECO:0000256" key="5">
    <source>
        <dbReference type="ARBA" id="ARBA00022588"/>
    </source>
</evidence>
<evidence type="ECO:0000313" key="11">
    <source>
        <dbReference type="Proteomes" id="UP000504635"/>
    </source>
</evidence>
<dbReference type="AlphaFoldDB" id="A0A6J2XE94"/>